<protein>
    <recommendedName>
        <fullName evidence="5">DZANK-type domain-containing protein</fullName>
    </recommendedName>
</protein>
<name>A0A850HKX2_9FIRM</name>
<evidence type="ECO:0000313" key="3">
    <source>
        <dbReference type="Proteomes" id="UP000528555"/>
    </source>
</evidence>
<dbReference type="Proteomes" id="UP000528555">
    <property type="component" value="Unassembled WGS sequence"/>
</dbReference>
<dbReference type="Proteomes" id="UP000701680">
    <property type="component" value="Unassembled WGS sequence"/>
</dbReference>
<gene>
    <name evidence="2" type="ORF">G5A66_09330</name>
    <name evidence="1" type="ORF">G5A75_09350</name>
</gene>
<accession>A0A850HKX2</accession>
<dbReference type="AlphaFoldDB" id="A0A850HKX2"/>
<reference evidence="3 4" key="1">
    <citation type="journal article" date="2020" name="Cell Host Microbe">
        <title>Functional and Genomic Variation between Human-Derived Isolates of Lachnospiraceae Reveals Inter- and Intra-Species Diversity.</title>
        <authorList>
            <person name="Sorbara M.T."/>
            <person name="Littmann E.R."/>
            <person name="Fontana E."/>
            <person name="Moody T.U."/>
            <person name="Kohout C.E."/>
            <person name="Gjonbalaj M."/>
            <person name="Eaton V."/>
            <person name="Seok R."/>
            <person name="Leiner I.M."/>
            <person name="Pamer E.G."/>
        </authorList>
    </citation>
    <scope>NUCLEOTIDE SEQUENCE [LARGE SCALE GENOMIC DNA]</scope>
    <source>
        <strain evidence="2 3">MSK.17.11</strain>
        <strain evidence="1 4">MSK.17.38</strain>
    </source>
</reference>
<dbReference type="RefSeq" id="WP_173814887.1">
    <property type="nucleotide sequence ID" value="NZ_JAAITX010000006.1"/>
</dbReference>
<reference evidence="2" key="2">
    <citation type="submission" date="2020-02" db="EMBL/GenBank/DDBJ databases">
        <authorList>
            <person name="Littmann E."/>
            <person name="Sorbara M."/>
        </authorList>
    </citation>
    <scope>NUCLEOTIDE SEQUENCE</scope>
    <source>
        <strain evidence="2">MSK.17.11</strain>
        <strain evidence="1">MSK.17.38</strain>
    </source>
</reference>
<evidence type="ECO:0000313" key="4">
    <source>
        <dbReference type="Proteomes" id="UP000701680"/>
    </source>
</evidence>
<proteinExistence type="predicted"/>
<comment type="caution">
    <text evidence="2">The sequence shown here is derived from an EMBL/GenBank/DDBJ whole genome shotgun (WGS) entry which is preliminary data.</text>
</comment>
<dbReference type="EMBL" id="JAAITX010000006">
    <property type="protein sequence ID" value="NVH58840.1"/>
    <property type="molecule type" value="Genomic_DNA"/>
</dbReference>
<evidence type="ECO:0000313" key="1">
    <source>
        <dbReference type="EMBL" id="NSK15066.1"/>
    </source>
</evidence>
<sequence>MKQCPRCKKVFYGDVTFCPVCGFADNNPKSEEPSFKICPKCNKEYLGVIDHCIECGYSTDSYKKKMKRLSMELTDPVDYIPPIILKCPICRSANIKEISATSKTLGAVGFGIFSKTARSQFECKSCGYKWWYK</sequence>
<organism evidence="2 3">
    <name type="scientific">Dorea phocaeensis</name>
    <dbReference type="NCBI Taxonomy" id="2040291"/>
    <lineage>
        <taxon>Bacteria</taxon>
        <taxon>Bacillati</taxon>
        <taxon>Bacillota</taxon>
        <taxon>Clostridia</taxon>
        <taxon>Lachnospirales</taxon>
        <taxon>Lachnospiraceae</taxon>
        <taxon>Dorea</taxon>
    </lineage>
</organism>
<evidence type="ECO:0008006" key="5">
    <source>
        <dbReference type="Google" id="ProtNLM"/>
    </source>
</evidence>
<keyword evidence="3" id="KW-1185">Reference proteome</keyword>
<evidence type="ECO:0000313" key="2">
    <source>
        <dbReference type="EMBL" id="NVH58840.1"/>
    </source>
</evidence>
<dbReference type="EMBL" id="JAAIUO010000006">
    <property type="protein sequence ID" value="NSK15066.1"/>
    <property type="molecule type" value="Genomic_DNA"/>
</dbReference>